<dbReference type="InterPro" id="IPR015421">
    <property type="entry name" value="PyrdxlP-dep_Trfase_major"/>
</dbReference>
<keyword evidence="3" id="KW-0032">Aminotransferase</keyword>
<evidence type="ECO:0000256" key="3">
    <source>
        <dbReference type="ARBA" id="ARBA00022576"/>
    </source>
</evidence>
<dbReference type="GO" id="GO:0008793">
    <property type="term" value="F:aromatic-amino-acid transaminase activity"/>
    <property type="evidence" value="ECO:0007669"/>
    <property type="project" value="TreeGrafter"/>
</dbReference>
<reference evidence="6 7" key="1">
    <citation type="submission" date="2016-12" db="EMBL/GenBank/DDBJ databases">
        <title>The genomes of Aspergillus section Nigri reveals drivers in fungal speciation.</title>
        <authorList>
            <consortium name="DOE Joint Genome Institute"/>
            <person name="Vesth T.C."/>
            <person name="Nybo J."/>
            <person name="Theobald S."/>
            <person name="Brandl J."/>
            <person name="Frisvad J.C."/>
            <person name="Nielsen K.F."/>
            <person name="Lyhne E.K."/>
            <person name="Kogle M.E."/>
            <person name="Kuo A."/>
            <person name="Riley R."/>
            <person name="Clum A."/>
            <person name="Nolan M."/>
            <person name="Lipzen A."/>
            <person name="Salamov A."/>
            <person name="Henrissat B."/>
            <person name="Wiebenga A."/>
            <person name="De Vries R.P."/>
            <person name="Grigoriev I.V."/>
            <person name="Mortensen U.H."/>
            <person name="Andersen M.R."/>
            <person name="Baker S.E."/>
        </authorList>
    </citation>
    <scope>NUCLEOTIDE SEQUENCE [LARGE SCALE GENOMIC DNA]</scope>
    <source>
        <strain evidence="6 7">CBS 121591</strain>
    </source>
</reference>
<keyword evidence="4 6" id="KW-0808">Transferase</keyword>
<keyword evidence="7" id="KW-1185">Reference proteome</keyword>
<dbReference type="InterPro" id="IPR015424">
    <property type="entry name" value="PyrdxlP-dep_Trfase"/>
</dbReference>
<comment type="similarity">
    <text evidence="2">Belongs to the class-I pyridoxal-phosphate-dependent aminotransferase family.</text>
</comment>
<evidence type="ECO:0000256" key="2">
    <source>
        <dbReference type="ARBA" id="ARBA00007441"/>
    </source>
</evidence>
<dbReference type="EMBL" id="KZ821719">
    <property type="protein sequence ID" value="PYH79469.1"/>
    <property type="molecule type" value="Genomic_DNA"/>
</dbReference>
<evidence type="ECO:0000256" key="5">
    <source>
        <dbReference type="ARBA" id="ARBA00022898"/>
    </source>
</evidence>
<evidence type="ECO:0000313" key="7">
    <source>
        <dbReference type="Proteomes" id="UP000248340"/>
    </source>
</evidence>
<dbReference type="GO" id="GO:0019878">
    <property type="term" value="P:lysine biosynthetic process via aminoadipic acid"/>
    <property type="evidence" value="ECO:0007669"/>
    <property type="project" value="TreeGrafter"/>
</dbReference>
<sequence>MYILQISLDLTAGEAENPFTSFLQYGSGAGDAQLRQRCRDFTQHVHRPLCENFDILLHPGNTNAWSKVISLLCERGDYILCEEFTYPSAQACWVPLGNYAAPVAMDAQGFHDDSLESTLAEWELNHPDIIIVEDDPYFFLQFPEYELNSKTTNDTSTSNEQFLASLAPSFLQIDYQGRAIRLESFSKTLAPGLRLGYFIARPFFIQRLLLATEVETQDPSGLWQAVVLSLLQTWGLDGYQTWLQSLRDEYQARRDWMIRAFQHEFTLVSGSQHSELDVADSTLVAVLDAVPIFSFVPPTGGMFIWAQFHLHANPTFRKMRDDQSLEDSEDCFAEHFWEIPSKVLLTPGSYYHPWQGEGKVTTQARGAKPTVTKFRFSFSMTTREEMERGIARLAKVVRASWEL</sequence>
<dbReference type="GO" id="GO:0009074">
    <property type="term" value="P:aromatic amino acid family catabolic process"/>
    <property type="evidence" value="ECO:0007669"/>
    <property type="project" value="TreeGrafter"/>
</dbReference>
<organism evidence="6 7">
    <name type="scientific">Aspergillus uvarum CBS 121591</name>
    <dbReference type="NCBI Taxonomy" id="1448315"/>
    <lineage>
        <taxon>Eukaryota</taxon>
        <taxon>Fungi</taxon>
        <taxon>Dikarya</taxon>
        <taxon>Ascomycota</taxon>
        <taxon>Pezizomycotina</taxon>
        <taxon>Eurotiomycetes</taxon>
        <taxon>Eurotiomycetidae</taxon>
        <taxon>Eurotiales</taxon>
        <taxon>Aspergillaceae</taxon>
        <taxon>Aspergillus</taxon>
        <taxon>Aspergillus subgen. Circumdati</taxon>
    </lineage>
</organism>
<evidence type="ECO:0000256" key="4">
    <source>
        <dbReference type="ARBA" id="ARBA00022679"/>
    </source>
</evidence>
<dbReference type="SUPFAM" id="SSF53383">
    <property type="entry name" value="PLP-dependent transferases"/>
    <property type="match status" value="1"/>
</dbReference>
<gene>
    <name evidence="6" type="ORF">BO82DRAFT_419880</name>
</gene>
<dbReference type="OrthoDB" id="691673at2759"/>
<protein>
    <submittedName>
        <fullName evidence="6">PLP-dependent transferase</fullName>
    </submittedName>
</protein>
<dbReference type="CDD" id="cd00609">
    <property type="entry name" value="AAT_like"/>
    <property type="match status" value="1"/>
</dbReference>
<dbReference type="PANTHER" id="PTHR42790:SF21">
    <property type="entry name" value="AROMATIC_AMINOADIPATE AMINOTRANSFERASE 1"/>
    <property type="match status" value="1"/>
</dbReference>
<dbReference type="GO" id="GO:0047536">
    <property type="term" value="F:2-aminoadipate transaminase activity"/>
    <property type="evidence" value="ECO:0007669"/>
    <property type="project" value="TreeGrafter"/>
</dbReference>
<dbReference type="PANTHER" id="PTHR42790">
    <property type="entry name" value="AMINOTRANSFERASE"/>
    <property type="match status" value="1"/>
</dbReference>
<dbReference type="Gene3D" id="3.40.640.10">
    <property type="entry name" value="Type I PLP-dependent aspartate aminotransferase-like (Major domain)"/>
    <property type="match status" value="2"/>
</dbReference>
<keyword evidence="5" id="KW-0663">Pyridoxal phosphate</keyword>
<proteinExistence type="inferred from homology"/>
<dbReference type="VEuPathDB" id="FungiDB:BO82DRAFT_419880"/>
<dbReference type="GO" id="GO:0006571">
    <property type="term" value="P:tyrosine biosynthetic process"/>
    <property type="evidence" value="ECO:0007669"/>
    <property type="project" value="TreeGrafter"/>
</dbReference>
<dbReference type="InterPro" id="IPR050859">
    <property type="entry name" value="Class-I_PLP-dep_aminotransf"/>
</dbReference>
<accession>A0A319C6E6</accession>
<evidence type="ECO:0000313" key="6">
    <source>
        <dbReference type="EMBL" id="PYH79469.1"/>
    </source>
</evidence>
<dbReference type="STRING" id="1448315.A0A319C6E6"/>
<evidence type="ECO:0000256" key="1">
    <source>
        <dbReference type="ARBA" id="ARBA00001933"/>
    </source>
</evidence>
<dbReference type="AlphaFoldDB" id="A0A319C6E6"/>
<comment type="cofactor">
    <cofactor evidence="1">
        <name>pyridoxal 5'-phosphate</name>
        <dbReference type="ChEBI" id="CHEBI:597326"/>
    </cofactor>
</comment>
<dbReference type="RefSeq" id="XP_025489669.1">
    <property type="nucleotide sequence ID" value="XM_025640122.1"/>
</dbReference>
<dbReference type="GeneID" id="37142864"/>
<name>A0A319C6E6_9EURO</name>
<dbReference type="Proteomes" id="UP000248340">
    <property type="component" value="Unassembled WGS sequence"/>
</dbReference>